<dbReference type="GO" id="GO:0004521">
    <property type="term" value="F:RNA endonuclease activity"/>
    <property type="evidence" value="ECO:0007669"/>
    <property type="project" value="TreeGrafter"/>
</dbReference>
<dbReference type="CDD" id="cd09876">
    <property type="entry name" value="PIN_Nob1-like"/>
    <property type="match status" value="1"/>
</dbReference>
<dbReference type="FunFam" id="3.40.50.1010:FF:000020">
    <property type="entry name" value="20S-pre-rRNA D-site endonuclease NOB1"/>
    <property type="match status" value="1"/>
</dbReference>
<dbReference type="WBParaSite" id="Hba_06922">
    <property type="protein sequence ID" value="Hba_06922"/>
    <property type="gene ID" value="Hba_06922"/>
</dbReference>
<dbReference type="InterPro" id="IPR039907">
    <property type="entry name" value="NOB1"/>
</dbReference>
<dbReference type="AlphaFoldDB" id="A0A1I7WP55"/>
<evidence type="ECO:0000313" key="7">
    <source>
        <dbReference type="Proteomes" id="UP000095283"/>
    </source>
</evidence>
<dbReference type="PANTHER" id="PTHR12814:SF2">
    <property type="entry name" value="RNA-BINDING PROTEIN NOB1"/>
    <property type="match status" value="1"/>
</dbReference>
<evidence type="ECO:0000256" key="3">
    <source>
        <dbReference type="ARBA" id="ARBA00022723"/>
    </source>
</evidence>
<dbReference type="GO" id="GO:0030490">
    <property type="term" value="P:maturation of SSU-rRNA"/>
    <property type="evidence" value="ECO:0007669"/>
    <property type="project" value="TreeGrafter"/>
</dbReference>
<keyword evidence="7" id="KW-1185">Reference proteome</keyword>
<accession>A0A1I7WP55</accession>
<dbReference type="GO" id="GO:0046872">
    <property type="term" value="F:metal ion binding"/>
    <property type="evidence" value="ECO:0007669"/>
    <property type="project" value="UniProtKB-KW"/>
</dbReference>
<dbReference type="PANTHER" id="PTHR12814">
    <property type="entry name" value="RNA-BINDING PROTEIN NOB1"/>
    <property type="match status" value="1"/>
</dbReference>
<dbReference type="InterPro" id="IPR033411">
    <property type="entry name" value="Ribonuclease_PIN"/>
</dbReference>
<evidence type="ECO:0000256" key="2">
    <source>
        <dbReference type="ARBA" id="ARBA00022722"/>
    </source>
</evidence>
<comment type="similarity">
    <text evidence="1">Belongs to the NOB1 family.</text>
</comment>
<evidence type="ECO:0000259" key="6">
    <source>
        <dbReference type="Pfam" id="PF17146"/>
    </source>
</evidence>
<evidence type="ECO:0000256" key="4">
    <source>
        <dbReference type="ARBA" id="ARBA00022801"/>
    </source>
</evidence>
<dbReference type="Gene3D" id="3.40.50.1010">
    <property type="entry name" value="5'-nuclease"/>
    <property type="match status" value="1"/>
</dbReference>
<proteinExistence type="inferred from homology"/>
<protein>
    <submittedName>
        <fullName evidence="8">PIN_6 domain-containing protein</fullName>
    </submittedName>
</protein>
<dbReference type="GO" id="GO:0016787">
    <property type="term" value="F:hydrolase activity"/>
    <property type="evidence" value="ECO:0007669"/>
    <property type="project" value="UniProtKB-KW"/>
</dbReference>
<keyword evidence="2" id="KW-0540">Nuclease</keyword>
<keyword evidence="4" id="KW-0378">Hydrolase</keyword>
<dbReference type="GO" id="GO:0031981">
    <property type="term" value="C:nuclear lumen"/>
    <property type="evidence" value="ECO:0007669"/>
    <property type="project" value="UniProtKB-ARBA"/>
</dbReference>
<evidence type="ECO:0000256" key="5">
    <source>
        <dbReference type="SAM" id="MobiDB-lite"/>
    </source>
</evidence>
<organism evidence="7 8">
    <name type="scientific">Heterorhabditis bacteriophora</name>
    <name type="common">Entomopathogenic nematode worm</name>
    <dbReference type="NCBI Taxonomy" id="37862"/>
    <lineage>
        <taxon>Eukaryota</taxon>
        <taxon>Metazoa</taxon>
        <taxon>Ecdysozoa</taxon>
        <taxon>Nematoda</taxon>
        <taxon>Chromadorea</taxon>
        <taxon>Rhabditida</taxon>
        <taxon>Rhabditina</taxon>
        <taxon>Rhabditomorpha</taxon>
        <taxon>Strongyloidea</taxon>
        <taxon>Heterorhabditidae</taxon>
        <taxon>Heterorhabditis</taxon>
    </lineage>
</organism>
<dbReference type="GO" id="GO:0005737">
    <property type="term" value="C:cytoplasm"/>
    <property type="evidence" value="ECO:0007669"/>
    <property type="project" value="UniProtKB-ARBA"/>
</dbReference>
<keyword evidence="3" id="KW-0479">Metal-binding</keyword>
<name>A0A1I7WP55_HETBA</name>
<feature type="compositionally biased region" description="Polar residues" evidence="5">
    <location>
        <begin position="131"/>
        <end position="140"/>
    </location>
</feature>
<evidence type="ECO:0000256" key="1">
    <source>
        <dbReference type="ARBA" id="ARBA00005858"/>
    </source>
</evidence>
<evidence type="ECO:0000313" key="8">
    <source>
        <dbReference type="WBParaSite" id="Hba_06922"/>
    </source>
</evidence>
<reference evidence="8" key="1">
    <citation type="submission" date="2016-11" db="UniProtKB">
        <authorList>
            <consortium name="WormBaseParasite"/>
        </authorList>
    </citation>
    <scope>IDENTIFICATION</scope>
</reference>
<dbReference type="Proteomes" id="UP000095283">
    <property type="component" value="Unplaced"/>
</dbReference>
<feature type="domain" description="Ribonuclease PIN" evidence="6">
    <location>
        <begin position="20"/>
        <end position="100"/>
    </location>
</feature>
<feature type="region of interest" description="Disordered" evidence="5">
    <location>
        <begin position="131"/>
        <end position="157"/>
    </location>
</feature>
<dbReference type="GO" id="GO:0030688">
    <property type="term" value="C:preribosome, small subunit precursor"/>
    <property type="evidence" value="ECO:0007669"/>
    <property type="project" value="TreeGrafter"/>
</dbReference>
<sequence length="347" mass="38084">MEEATNSTTKHSKAKAVKHLVLDTGAIIANVNLHEIADFYYSPPDVIAELRSQKAMKTYETLPFEIILKEPSAQAMQAGRNYVTSLSIADMKVIALTYDLHKELVDSQDVQHSDANMTFILTQRMNSLSTTDYDSNSSVSPEHEDMNVGNDDSTKTTSSKLPDGFCENMSSVYYCHQCHDQVSLRNTVSPVRITSGCVFTTVCILFCMFKDMICSACGGDFLEQMDQTELGPGNTNQNLLRSDSPLGSVNEAELQNPISQLLNVIAQQNPHFQLRIEFGGPDGIHGTLGDYAWGENGIDRIVTQLLNQMDGAVGANIRAGLNKDQLARLPVTEASSSSNMVDLDDLD</sequence>
<dbReference type="Pfam" id="PF17146">
    <property type="entry name" value="PIN_6"/>
    <property type="match status" value="1"/>
</dbReference>